<reference evidence="2" key="1">
    <citation type="submission" date="2019-08" db="EMBL/GenBank/DDBJ databases">
        <authorList>
            <person name="Kucharzyk K."/>
            <person name="Murdoch R.W."/>
            <person name="Higgins S."/>
            <person name="Loffler F."/>
        </authorList>
    </citation>
    <scope>NUCLEOTIDE SEQUENCE</scope>
</reference>
<proteinExistence type="predicted"/>
<feature type="transmembrane region" description="Helical" evidence="1">
    <location>
        <begin position="25"/>
        <end position="47"/>
    </location>
</feature>
<gene>
    <name evidence="2" type="ORF">SDC9_159515</name>
</gene>
<evidence type="ECO:0000313" key="2">
    <source>
        <dbReference type="EMBL" id="MPN12203.1"/>
    </source>
</evidence>
<keyword evidence="1" id="KW-0472">Membrane</keyword>
<keyword evidence="1" id="KW-0812">Transmembrane</keyword>
<name>A0A645FIY0_9ZZZZ</name>
<organism evidence="2">
    <name type="scientific">bioreactor metagenome</name>
    <dbReference type="NCBI Taxonomy" id="1076179"/>
    <lineage>
        <taxon>unclassified sequences</taxon>
        <taxon>metagenomes</taxon>
        <taxon>ecological metagenomes</taxon>
    </lineage>
</organism>
<protein>
    <submittedName>
        <fullName evidence="2">Uncharacterized protein</fullName>
    </submittedName>
</protein>
<sequence>MALGISIIAITLIGLIYGMKKKSNVLIVSSVITLMVIAIIWIVYSYLYSLTPY</sequence>
<accession>A0A645FIY0</accession>
<keyword evidence="1" id="KW-1133">Transmembrane helix</keyword>
<comment type="caution">
    <text evidence="2">The sequence shown here is derived from an EMBL/GenBank/DDBJ whole genome shotgun (WGS) entry which is preliminary data.</text>
</comment>
<dbReference type="AlphaFoldDB" id="A0A645FIY0"/>
<dbReference type="EMBL" id="VSSQ01058496">
    <property type="protein sequence ID" value="MPN12203.1"/>
    <property type="molecule type" value="Genomic_DNA"/>
</dbReference>
<evidence type="ECO:0000256" key="1">
    <source>
        <dbReference type="SAM" id="Phobius"/>
    </source>
</evidence>